<feature type="compositionally biased region" description="Polar residues" evidence="1">
    <location>
        <begin position="62"/>
        <end position="92"/>
    </location>
</feature>
<keyword evidence="3" id="KW-1185">Reference proteome</keyword>
<dbReference type="EMBL" id="MU827035">
    <property type="protein sequence ID" value="KAJ7369373.1"/>
    <property type="molecule type" value="Genomic_DNA"/>
</dbReference>
<evidence type="ECO:0000313" key="3">
    <source>
        <dbReference type="Proteomes" id="UP001163046"/>
    </source>
</evidence>
<feature type="region of interest" description="Disordered" evidence="1">
    <location>
        <begin position="1"/>
        <end position="113"/>
    </location>
</feature>
<name>A0A9X0CPF5_9CNID</name>
<evidence type="ECO:0000313" key="2">
    <source>
        <dbReference type="EMBL" id="KAJ7369373.1"/>
    </source>
</evidence>
<protein>
    <submittedName>
        <fullName evidence="2">Uncharacterized protein</fullName>
    </submittedName>
</protein>
<comment type="caution">
    <text evidence="2">The sequence shown here is derived from an EMBL/GenBank/DDBJ whole genome shotgun (WGS) entry which is preliminary data.</text>
</comment>
<proteinExistence type="predicted"/>
<feature type="compositionally biased region" description="Basic and acidic residues" evidence="1">
    <location>
        <begin position="39"/>
        <end position="55"/>
    </location>
</feature>
<organism evidence="2 3">
    <name type="scientific">Desmophyllum pertusum</name>
    <dbReference type="NCBI Taxonomy" id="174260"/>
    <lineage>
        <taxon>Eukaryota</taxon>
        <taxon>Metazoa</taxon>
        <taxon>Cnidaria</taxon>
        <taxon>Anthozoa</taxon>
        <taxon>Hexacorallia</taxon>
        <taxon>Scleractinia</taxon>
        <taxon>Caryophylliina</taxon>
        <taxon>Caryophylliidae</taxon>
        <taxon>Desmophyllum</taxon>
    </lineage>
</organism>
<dbReference type="AlphaFoldDB" id="A0A9X0CPF5"/>
<reference evidence="2" key="1">
    <citation type="submission" date="2023-01" db="EMBL/GenBank/DDBJ databases">
        <title>Genome assembly of the deep-sea coral Lophelia pertusa.</title>
        <authorList>
            <person name="Herrera S."/>
            <person name="Cordes E."/>
        </authorList>
    </citation>
    <scope>NUCLEOTIDE SEQUENCE</scope>
    <source>
        <strain evidence="2">USNM1676648</strain>
        <tissue evidence="2">Polyp</tissue>
    </source>
</reference>
<accession>A0A9X0CPF5</accession>
<gene>
    <name evidence="2" type="ORF">OS493_039555</name>
</gene>
<evidence type="ECO:0000256" key="1">
    <source>
        <dbReference type="SAM" id="MobiDB-lite"/>
    </source>
</evidence>
<dbReference type="Proteomes" id="UP001163046">
    <property type="component" value="Unassembled WGS sequence"/>
</dbReference>
<feature type="non-terminal residue" evidence="2">
    <location>
        <position position="113"/>
    </location>
</feature>
<sequence>MLTSLEDKKRCKTIKQNPTKAQLKKIFSKTRNTSNRSYQKKESCPAHKPTDKLASDEEELTTLLSRQDTDDNSNPNESMPENANTRRQTSTDETSEGTDKPAVPKNEPQLLTT</sequence>